<protein>
    <recommendedName>
        <fullName evidence="3">Heterokaryon incompatibility domain-containing protein</fullName>
    </recommendedName>
</protein>
<dbReference type="EMBL" id="KZ613940">
    <property type="protein sequence ID" value="PMD45667.1"/>
    <property type="molecule type" value="Genomic_DNA"/>
</dbReference>
<dbReference type="PANTHER" id="PTHR24148:SF64">
    <property type="entry name" value="HETEROKARYON INCOMPATIBILITY DOMAIN-CONTAINING PROTEIN"/>
    <property type="match status" value="1"/>
</dbReference>
<organism evidence="1 2">
    <name type="scientific">Hyaloscypha variabilis (strain UAMH 11265 / GT02V1 / F)</name>
    <name type="common">Meliniomyces variabilis</name>
    <dbReference type="NCBI Taxonomy" id="1149755"/>
    <lineage>
        <taxon>Eukaryota</taxon>
        <taxon>Fungi</taxon>
        <taxon>Dikarya</taxon>
        <taxon>Ascomycota</taxon>
        <taxon>Pezizomycotina</taxon>
        <taxon>Leotiomycetes</taxon>
        <taxon>Helotiales</taxon>
        <taxon>Hyaloscyphaceae</taxon>
        <taxon>Hyaloscypha</taxon>
        <taxon>Hyaloscypha variabilis</taxon>
    </lineage>
</organism>
<dbReference type="AlphaFoldDB" id="A0A2J6S4H8"/>
<dbReference type="PANTHER" id="PTHR24148">
    <property type="entry name" value="ANKYRIN REPEAT DOMAIN-CONTAINING PROTEIN 39 HOMOLOG-RELATED"/>
    <property type="match status" value="1"/>
</dbReference>
<dbReference type="InterPro" id="IPR052895">
    <property type="entry name" value="HetReg/Transcr_Mod"/>
</dbReference>
<dbReference type="Proteomes" id="UP000235786">
    <property type="component" value="Unassembled WGS sequence"/>
</dbReference>
<accession>A0A2J6S4H8</accession>
<sequence length="343" mass="38681">MTYRGPVVVEEDLGCTGDFHVSPCNIPQWQRPSKLECNPLRRQAYTYRIHPGRFPLRVQLATYMEPQLGKGSELPVYQADLLDLLQQCYLCEVTNLREKVYALLGLAADRNIVAFFLSRHKPLDLLVTVLRGPTLPELPTWVPDWSFRADYDYEKSFFQKLTDENLDTKFYGAPGNSTVSVDIQCRGNTLWYGKASFSTPSTAYAILEHLIHHIKVVADQKPFGAQLLQTLCDQRATEDAAKLFDVCLCRLEAPTSAKYFAQPFEAPVHRASCGRKFGLSSRNHILMVSNATIRGDLVCILGGHTPFISRKSGDKFNLLGACYTHGIMSGELMHELRIGKYEL</sequence>
<gene>
    <name evidence="1" type="ORF">L207DRAFT_525015</name>
</gene>
<evidence type="ECO:0000313" key="2">
    <source>
        <dbReference type="Proteomes" id="UP000235786"/>
    </source>
</evidence>
<dbReference type="OrthoDB" id="2157530at2759"/>
<keyword evidence="2" id="KW-1185">Reference proteome</keyword>
<evidence type="ECO:0008006" key="3">
    <source>
        <dbReference type="Google" id="ProtNLM"/>
    </source>
</evidence>
<name>A0A2J6S4H8_HYAVF</name>
<reference evidence="1 2" key="1">
    <citation type="submission" date="2016-04" db="EMBL/GenBank/DDBJ databases">
        <title>A degradative enzymes factory behind the ericoid mycorrhizal symbiosis.</title>
        <authorList>
            <consortium name="DOE Joint Genome Institute"/>
            <person name="Martino E."/>
            <person name="Morin E."/>
            <person name="Grelet G."/>
            <person name="Kuo A."/>
            <person name="Kohler A."/>
            <person name="Daghino S."/>
            <person name="Barry K."/>
            <person name="Choi C."/>
            <person name="Cichocki N."/>
            <person name="Clum A."/>
            <person name="Copeland A."/>
            <person name="Hainaut M."/>
            <person name="Haridas S."/>
            <person name="Labutti K."/>
            <person name="Lindquist E."/>
            <person name="Lipzen A."/>
            <person name="Khouja H.-R."/>
            <person name="Murat C."/>
            <person name="Ohm R."/>
            <person name="Olson A."/>
            <person name="Spatafora J."/>
            <person name="Veneault-Fourrey C."/>
            <person name="Henrissat B."/>
            <person name="Grigoriev I."/>
            <person name="Martin F."/>
            <person name="Perotto S."/>
        </authorList>
    </citation>
    <scope>NUCLEOTIDE SEQUENCE [LARGE SCALE GENOMIC DNA]</scope>
    <source>
        <strain evidence="1 2">F</strain>
    </source>
</reference>
<proteinExistence type="predicted"/>
<evidence type="ECO:0000313" key="1">
    <source>
        <dbReference type="EMBL" id="PMD45667.1"/>
    </source>
</evidence>